<dbReference type="GO" id="GO:0004197">
    <property type="term" value="F:cysteine-type endopeptidase activity"/>
    <property type="evidence" value="ECO:0007669"/>
    <property type="project" value="InterPro"/>
</dbReference>
<dbReference type="eggNOG" id="COG2319">
    <property type="taxonomic scope" value="Bacteria"/>
</dbReference>
<organism evidence="3 4">
    <name type="scientific">Candidatus Symbiobacter mobilis CR</name>
    <dbReference type="NCBI Taxonomy" id="946483"/>
    <lineage>
        <taxon>Bacteria</taxon>
        <taxon>Pseudomonadati</taxon>
        <taxon>Pseudomonadota</taxon>
        <taxon>Betaproteobacteria</taxon>
        <taxon>Burkholderiales</taxon>
        <taxon>Comamonadaceae</taxon>
    </lineage>
</organism>
<evidence type="ECO:0000313" key="3">
    <source>
        <dbReference type="EMBL" id="AGX86364.1"/>
    </source>
</evidence>
<dbReference type="GO" id="GO:0006508">
    <property type="term" value="P:proteolysis"/>
    <property type="evidence" value="ECO:0007669"/>
    <property type="project" value="InterPro"/>
</dbReference>
<feature type="repeat" description="WD" evidence="1">
    <location>
        <begin position="43"/>
        <end position="84"/>
    </location>
</feature>
<evidence type="ECO:0000313" key="4">
    <source>
        <dbReference type="Proteomes" id="UP000017184"/>
    </source>
</evidence>
<protein>
    <submittedName>
        <fullName evidence="3">WD40 repeat protein</fullName>
    </submittedName>
</protein>
<feature type="repeat" description="WD" evidence="1">
    <location>
        <begin position="1"/>
        <end position="42"/>
    </location>
</feature>
<dbReference type="PROSITE" id="PS50294">
    <property type="entry name" value="WD_REPEATS_REGION"/>
    <property type="match status" value="1"/>
</dbReference>
<gene>
    <name evidence="3" type="ORF">Cenrod_0237</name>
</gene>
<dbReference type="SMART" id="SM00320">
    <property type="entry name" value="WD40"/>
    <property type="match status" value="2"/>
</dbReference>
<dbReference type="PROSITE" id="PS50082">
    <property type="entry name" value="WD_REPEATS_2"/>
    <property type="match status" value="2"/>
</dbReference>
<keyword evidence="1" id="KW-0853">WD repeat</keyword>
<dbReference type="KEGG" id="cbx:Cenrod_0237"/>
<dbReference type="STRING" id="946483.Cenrod_0237"/>
<dbReference type="EMBL" id="CP004885">
    <property type="protein sequence ID" value="AGX86364.1"/>
    <property type="molecule type" value="Genomic_DNA"/>
</dbReference>
<dbReference type="PANTHER" id="PTHR19879">
    <property type="entry name" value="TRANSCRIPTION INITIATION FACTOR TFIID"/>
    <property type="match status" value="1"/>
</dbReference>
<sequence length="1118" mass="120566">MVPHAHVPDVMAVSANAQWVATGAADKTINIWHPASGRQWKTLRGHGHGVHSLAFSDDGALLISGADGAEVRLWRVADGKVVCAFQFDHDPNRFFEVLDFIRVHVNNSGDGWGLTNFGVLHRFQAKGCRKLAPQKLHAGQQADASGFLADALEHSDGWWLLGSGELRSLDTTGKLIWKVALAGNAVRLIAAPEPSLGVAVQLANGTLQVFDSKGKPGPVTDYGVGDARNSSIALTADGFVAASSGRTLTLMRGSQRQELWPNENAQGMSIGDGLGDLNLVAIRKDVVVVAGNAGVITLNRHSGKLLGRIAVVAAPSDYVIAASTDGRWLLQAGLGKLTLWDMESGRPSYTVEPGNLWDTKFASFLPDQKVLLIGSEGPANDRFLMIYDLREGRVVAKKELNDHPMALATDIAGRHAFVARQQGGVGVYALPDLQPVTVLPTLHQPQRLSLDEKGERLLIGGANVLEVTDVASGSRLLSLQPTSDTFFSISAEQLSLDGSEVWIATERGVSAYGVSGNTAPRWHTPIATGSFGTQLTRSTDGKRLALLGTWGQKSAWLDTVTGRATDFGQLVFPYSAVWLDARHLVVLEEDHALRLWQVDQPLPLLEMRIFPEIFGNNCSVGICLQMFPWLVNTSDGRFDAGDIADLRSLAWYRADQPLKPLPFEWLARSGFEPRLLRHTLANGLSTRQVKASAKFDPPEVRISKVASSASDPAALRVEIEVQSNTAKLGGVRLLRDGVQVKVFRKEDMPASLAGKVRFKLIVDPVSYKPGIPSLRFEATAYDLEGVSSTAAVDYKPVWDVNNLTQAHSRKRVFLINIGVNRHENASFNLDYAANDARLIGNSLAAQLAKFGVMGEGIQVSLVSDDSGDTASKARIREAIQILAGQAPASSDPVLAGLRRADINDTVIISFAGHGLTDNESKFYLLPSDTGAGSSRSITPELLSHAIASEELSGWMDGLDTYQTVLIIDACHAAASVDAEGFVPGPMDSRSLGQLAYDKGVAVLVATQADDVALESSQLRQGLLSYALMVDGLDTKAADFAPKDGIVGLVEWLTYSTLRVPELARQIRSGTLSLAPGSRGARRLNSEKTTRTVVAQSPTLFYFRRSKEPDGFLFFDIKK</sequence>
<accession>U5N879</accession>
<evidence type="ECO:0000259" key="2">
    <source>
        <dbReference type="Pfam" id="PF00656"/>
    </source>
</evidence>
<keyword evidence="4" id="KW-1185">Reference proteome</keyword>
<dbReference type="AlphaFoldDB" id="U5N879"/>
<dbReference type="HOGENOM" id="CLU_280706_0_0_4"/>
<dbReference type="RefSeq" id="WP_022771187.1">
    <property type="nucleotide sequence ID" value="NC_022576.1"/>
</dbReference>
<dbReference type="SUPFAM" id="SSF63829">
    <property type="entry name" value="Calcium-dependent phosphotriesterase"/>
    <property type="match status" value="1"/>
</dbReference>
<dbReference type="Gene3D" id="2.130.10.10">
    <property type="entry name" value="YVTN repeat-like/Quinoprotein amine dehydrogenase"/>
    <property type="match status" value="2"/>
</dbReference>
<dbReference type="InterPro" id="IPR015943">
    <property type="entry name" value="WD40/YVTN_repeat-like_dom_sf"/>
</dbReference>
<dbReference type="SUPFAM" id="SSF50978">
    <property type="entry name" value="WD40 repeat-like"/>
    <property type="match status" value="1"/>
</dbReference>
<evidence type="ECO:0000256" key="1">
    <source>
        <dbReference type="PROSITE-ProRule" id="PRU00221"/>
    </source>
</evidence>
<feature type="domain" description="Peptidase C14 caspase" evidence="2">
    <location>
        <begin position="817"/>
        <end position="1027"/>
    </location>
</feature>
<dbReference type="PATRIC" id="fig|946483.4.peg.235"/>
<dbReference type="Gene3D" id="3.40.50.1460">
    <property type="match status" value="1"/>
</dbReference>
<dbReference type="Proteomes" id="UP000017184">
    <property type="component" value="Chromosome"/>
</dbReference>
<dbReference type="Pfam" id="PF00656">
    <property type="entry name" value="Peptidase_C14"/>
    <property type="match status" value="1"/>
</dbReference>
<reference evidence="3 4" key="1">
    <citation type="journal article" date="2013" name="Genome Biol.">
        <title>Genomic analysis reveals key aspects of prokaryotic symbiosis in the phototrophic consortium "Chlorochromatium aggregatum".</title>
        <authorList>
            <person name="Liu Z."/>
            <person name="Muller J."/>
            <person name="Li T."/>
            <person name="Alvey R.M."/>
            <person name="Vogl K."/>
            <person name="Frigaard N.U."/>
            <person name="Rockwell N.C."/>
            <person name="Boyd E.S."/>
            <person name="Tomsho L.P."/>
            <person name="Schuster S.C."/>
            <person name="Henke P."/>
            <person name="Rohde M."/>
            <person name="Overmann J."/>
            <person name="Bryant D.A."/>
        </authorList>
    </citation>
    <scope>NUCLEOTIDE SEQUENCE [LARGE SCALE GENOMIC DNA]</scope>
    <source>
        <strain evidence="3">CR</strain>
    </source>
</reference>
<dbReference type="SUPFAM" id="SSF101908">
    <property type="entry name" value="Putative isomerase YbhE"/>
    <property type="match status" value="1"/>
</dbReference>
<dbReference type="InterPro" id="IPR001680">
    <property type="entry name" value="WD40_rpt"/>
</dbReference>
<dbReference type="eggNOG" id="COG4249">
    <property type="taxonomic scope" value="Bacteria"/>
</dbReference>
<proteinExistence type="predicted"/>
<dbReference type="Pfam" id="PF00400">
    <property type="entry name" value="WD40"/>
    <property type="match status" value="2"/>
</dbReference>
<dbReference type="PANTHER" id="PTHR19879:SF9">
    <property type="entry name" value="TRANSCRIPTION INITIATION FACTOR TFIID SUBUNIT 5"/>
    <property type="match status" value="1"/>
</dbReference>
<dbReference type="InterPro" id="IPR011600">
    <property type="entry name" value="Pept_C14_caspase"/>
</dbReference>
<dbReference type="InterPro" id="IPR036322">
    <property type="entry name" value="WD40_repeat_dom_sf"/>
</dbReference>
<name>U5N879_9BURK</name>